<evidence type="ECO:0000313" key="2">
    <source>
        <dbReference type="EMBL" id="RSM44190.1"/>
    </source>
</evidence>
<proteinExistence type="predicted"/>
<feature type="transmembrane region" description="Helical" evidence="1">
    <location>
        <begin position="137"/>
        <end position="155"/>
    </location>
</feature>
<name>A0A428WMG0_AMYBA</name>
<comment type="caution">
    <text evidence="2">The sequence shown here is derived from an EMBL/GenBank/DDBJ whole genome shotgun (WGS) entry which is preliminary data.</text>
</comment>
<dbReference type="AlphaFoldDB" id="A0A428WMG0"/>
<reference evidence="2 3" key="1">
    <citation type="submission" date="2018-05" db="EMBL/GenBank/DDBJ databases">
        <title>Evolution of GPA BGCs.</title>
        <authorList>
            <person name="Waglechner N."/>
            <person name="Wright G.D."/>
        </authorList>
    </citation>
    <scope>NUCLEOTIDE SEQUENCE [LARGE SCALE GENOMIC DNA]</scope>
    <source>
        <strain evidence="2 3">DSM 5908</strain>
    </source>
</reference>
<accession>A0A428WMG0</accession>
<feature type="transmembrane region" description="Helical" evidence="1">
    <location>
        <begin position="167"/>
        <end position="188"/>
    </location>
</feature>
<evidence type="ECO:0000313" key="3">
    <source>
        <dbReference type="Proteomes" id="UP000286716"/>
    </source>
</evidence>
<keyword evidence="1" id="KW-1133">Transmembrane helix</keyword>
<dbReference type="EMBL" id="QHHU01000021">
    <property type="protein sequence ID" value="RSM44190.1"/>
    <property type="molecule type" value="Genomic_DNA"/>
</dbReference>
<organism evidence="2 3">
    <name type="scientific">Amycolatopsis balhimycina DSM 5908</name>
    <dbReference type="NCBI Taxonomy" id="1081091"/>
    <lineage>
        <taxon>Bacteria</taxon>
        <taxon>Bacillati</taxon>
        <taxon>Actinomycetota</taxon>
        <taxon>Actinomycetes</taxon>
        <taxon>Pseudonocardiales</taxon>
        <taxon>Pseudonocardiaceae</taxon>
        <taxon>Amycolatopsis</taxon>
    </lineage>
</organism>
<dbReference type="Proteomes" id="UP000286716">
    <property type="component" value="Unassembled WGS sequence"/>
</dbReference>
<keyword evidence="3" id="KW-1185">Reference proteome</keyword>
<protein>
    <submittedName>
        <fullName evidence="2">Uncharacterized protein</fullName>
    </submittedName>
</protein>
<evidence type="ECO:0000256" key="1">
    <source>
        <dbReference type="SAM" id="Phobius"/>
    </source>
</evidence>
<keyword evidence="1" id="KW-0812">Transmembrane</keyword>
<sequence>MLMDAAAAALLGAAIGLTGTVVAPMVTAYQGKRAKSQDLMREAYARGFSCLAKIPRCETVEDHRKLRDKMLDALAHIEIVGTKATSDLYSNVVDAYEAWKIKTTAANTDFAASAKKFEASARSDIDSNDAMGTSTPLLVTRVVVAVLMLTIYWWARFPVAIQTPNRVLGALELGAVILASLFGTYLVADAVIKLVKLLRRG</sequence>
<keyword evidence="1" id="KW-0472">Membrane</keyword>
<gene>
    <name evidence="2" type="ORF">DMA12_16715</name>
</gene>